<accession>A0ABM0SB62</accession>
<keyword evidence="2" id="KW-1185">Reference proteome</keyword>
<organism evidence="2 3">
    <name type="scientific">Galeopterus variegatus</name>
    <name type="common">Malayan flying lemur</name>
    <name type="synonym">Cynocephalus variegatus</name>
    <dbReference type="NCBI Taxonomy" id="482537"/>
    <lineage>
        <taxon>Eukaryota</taxon>
        <taxon>Metazoa</taxon>
        <taxon>Chordata</taxon>
        <taxon>Craniata</taxon>
        <taxon>Vertebrata</taxon>
        <taxon>Euteleostomi</taxon>
        <taxon>Mammalia</taxon>
        <taxon>Eutheria</taxon>
        <taxon>Euarchontoglires</taxon>
        <taxon>Dermoptera</taxon>
        <taxon>Cynocephalidae</taxon>
        <taxon>Galeopterus</taxon>
    </lineage>
</organism>
<dbReference type="RefSeq" id="XP_008590103.1">
    <property type="nucleotide sequence ID" value="XM_008591881.1"/>
</dbReference>
<evidence type="ECO:0000313" key="2">
    <source>
        <dbReference type="Proteomes" id="UP000694923"/>
    </source>
</evidence>
<reference evidence="3" key="1">
    <citation type="submission" date="2025-08" db="UniProtKB">
        <authorList>
            <consortium name="RefSeq"/>
        </authorList>
    </citation>
    <scope>IDENTIFICATION</scope>
</reference>
<proteinExistence type="predicted"/>
<gene>
    <name evidence="3" type="primary">LOC103607370</name>
</gene>
<evidence type="ECO:0000256" key="1">
    <source>
        <dbReference type="SAM" id="MobiDB-lite"/>
    </source>
</evidence>
<name>A0ABM0SB62_GALVR</name>
<sequence>MPMPSKRRSVLVHSSVETYTPPDTSSASEDEGSLRRPGRLTSTLLQSHSSVEPWLDRVIQGSSTSSSASSTSSHPGGRPTTAPSAAATPGAAAAIALTGLAAHAHI</sequence>
<evidence type="ECO:0000313" key="3">
    <source>
        <dbReference type="RefSeq" id="XP_008590103.1"/>
    </source>
</evidence>
<feature type="compositionally biased region" description="Polar residues" evidence="1">
    <location>
        <begin position="15"/>
        <end position="27"/>
    </location>
</feature>
<feature type="region of interest" description="Disordered" evidence="1">
    <location>
        <begin position="60"/>
        <end position="88"/>
    </location>
</feature>
<dbReference type="Proteomes" id="UP000694923">
    <property type="component" value="Unplaced"/>
</dbReference>
<dbReference type="GeneID" id="103607370"/>
<feature type="compositionally biased region" description="Basic residues" evidence="1">
    <location>
        <begin position="1"/>
        <end position="10"/>
    </location>
</feature>
<feature type="non-terminal residue" evidence="3">
    <location>
        <position position="106"/>
    </location>
</feature>
<feature type="compositionally biased region" description="Low complexity" evidence="1">
    <location>
        <begin position="62"/>
        <end position="88"/>
    </location>
</feature>
<protein>
    <submittedName>
        <fullName evidence="3">Disco-interacting protein 2 homolog A-like</fullName>
    </submittedName>
</protein>
<feature type="region of interest" description="Disordered" evidence="1">
    <location>
        <begin position="1"/>
        <end position="37"/>
    </location>
</feature>